<feature type="transmembrane region" description="Helical" evidence="8">
    <location>
        <begin position="325"/>
        <end position="343"/>
    </location>
</feature>
<keyword evidence="3" id="KW-0813">Transport</keyword>
<evidence type="ECO:0000256" key="8">
    <source>
        <dbReference type="SAM" id="Phobius"/>
    </source>
</evidence>
<evidence type="ECO:0000313" key="9">
    <source>
        <dbReference type="EMBL" id="WEG08241.1"/>
    </source>
</evidence>
<accession>A0ABY8BVQ1</accession>
<feature type="transmembrane region" description="Helical" evidence="8">
    <location>
        <begin position="22"/>
        <end position="44"/>
    </location>
</feature>
<dbReference type="PANTHER" id="PTHR30472">
    <property type="entry name" value="FERRIC ENTEROBACTIN TRANSPORT SYSTEM PERMEASE PROTEIN"/>
    <property type="match status" value="1"/>
</dbReference>
<proteinExistence type="inferred from homology"/>
<evidence type="ECO:0000313" key="10">
    <source>
        <dbReference type="Proteomes" id="UP001214553"/>
    </source>
</evidence>
<evidence type="ECO:0000256" key="3">
    <source>
        <dbReference type="ARBA" id="ARBA00022448"/>
    </source>
</evidence>
<dbReference type="EMBL" id="CP119108">
    <property type="protein sequence ID" value="WEG08241.1"/>
    <property type="molecule type" value="Genomic_DNA"/>
</dbReference>
<evidence type="ECO:0000256" key="4">
    <source>
        <dbReference type="ARBA" id="ARBA00022475"/>
    </source>
</evidence>
<keyword evidence="7 8" id="KW-0472">Membrane</keyword>
<dbReference type="SUPFAM" id="SSF81345">
    <property type="entry name" value="ABC transporter involved in vitamin B12 uptake, BtuC"/>
    <property type="match status" value="1"/>
</dbReference>
<evidence type="ECO:0000256" key="7">
    <source>
        <dbReference type="ARBA" id="ARBA00023136"/>
    </source>
</evidence>
<keyword evidence="4" id="KW-1003">Cell membrane</keyword>
<dbReference type="InterPro" id="IPR000522">
    <property type="entry name" value="ABC_transptr_permease_BtuC"/>
</dbReference>
<feature type="transmembrane region" description="Helical" evidence="8">
    <location>
        <begin position="211"/>
        <end position="230"/>
    </location>
</feature>
<dbReference type="InterPro" id="IPR037294">
    <property type="entry name" value="ABC_BtuC-like"/>
</dbReference>
<dbReference type="CDD" id="cd06550">
    <property type="entry name" value="TM_ABC_iron-siderophores_like"/>
    <property type="match status" value="1"/>
</dbReference>
<evidence type="ECO:0000256" key="5">
    <source>
        <dbReference type="ARBA" id="ARBA00022692"/>
    </source>
</evidence>
<evidence type="ECO:0000256" key="1">
    <source>
        <dbReference type="ARBA" id="ARBA00004651"/>
    </source>
</evidence>
<feature type="transmembrane region" description="Helical" evidence="8">
    <location>
        <begin position="111"/>
        <end position="131"/>
    </location>
</feature>
<evidence type="ECO:0000256" key="2">
    <source>
        <dbReference type="ARBA" id="ARBA00007935"/>
    </source>
</evidence>
<comment type="subcellular location">
    <subcellularLocation>
        <location evidence="1">Cell membrane</location>
        <topology evidence="1">Multi-pass membrane protein</topology>
    </subcellularLocation>
</comment>
<organism evidence="9 10">
    <name type="scientific">Microbacterium horticulturae</name>
    <dbReference type="NCBI Taxonomy" id="3028316"/>
    <lineage>
        <taxon>Bacteria</taxon>
        <taxon>Bacillati</taxon>
        <taxon>Actinomycetota</taxon>
        <taxon>Actinomycetes</taxon>
        <taxon>Micrococcales</taxon>
        <taxon>Microbacteriaceae</taxon>
        <taxon>Microbacterium</taxon>
    </lineage>
</organism>
<gene>
    <name evidence="9" type="ORF">PU630_13490</name>
</gene>
<feature type="transmembrane region" description="Helical" evidence="8">
    <location>
        <begin position="137"/>
        <end position="157"/>
    </location>
</feature>
<dbReference type="Pfam" id="PF01032">
    <property type="entry name" value="FecCD"/>
    <property type="match status" value="1"/>
</dbReference>
<keyword evidence="6 8" id="KW-1133">Transmembrane helix</keyword>
<dbReference type="PANTHER" id="PTHR30472:SF1">
    <property type="entry name" value="FE(3+) DICITRATE TRANSPORT SYSTEM PERMEASE PROTEIN FECC-RELATED"/>
    <property type="match status" value="1"/>
</dbReference>
<comment type="similarity">
    <text evidence="2">Belongs to the binding-protein-dependent transport system permease family. FecCD subfamily.</text>
</comment>
<sequence length="351" mass="35286">MTALTTAPPAPSRRGTAWGRRATGAAVAAGLVALGLCVVLSLFVGSRNIDPSVVWQALTRPDSTDTAQLVITELRVPRTILAILVGVALGVAGSVMQALTRNPLAEPGILGVNAGAAAAAATGLAVTGGAWGMTGSFLFSFAGAAAASLLVAALGGVFGRGADPVRLTLAGAALAVTLAAYTNALLLNFPTVFDSFRHWAVGSVQGRGNELVLPALVLIVPAALVAVLLGRSFNAVALGHDAARALGASPQRVLVTGAVLIVLLAGTATAVAGPIGFVGLVAPLGVRMLVGPDYRRILPLSALAAAVLVLGADIIGRVALPPDELETSIVTALVGAPVFILLARRRRLMRL</sequence>
<keyword evidence="10" id="KW-1185">Reference proteome</keyword>
<name>A0ABY8BVQ1_9MICO</name>
<dbReference type="RefSeq" id="WP_275277571.1">
    <property type="nucleotide sequence ID" value="NZ_CP119108.1"/>
</dbReference>
<reference evidence="9 10" key="1">
    <citation type="submission" date="2023-03" db="EMBL/GenBank/DDBJ databases">
        <title>Genome sequence of Microbacterium sp. KACC 23027.</title>
        <authorList>
            <person name="Kim S."/>
            <person name="Heo J."/>
            <person name="Kwon S.-W."/>
        </authorList>
    </citation>
    <scope>NUCLEOTIDE SEQUENCE [LARGE SCALE GENOMIC DNA]</scope>
    <source>
        <strain evidence="9 10">KACC 23027</strain>
    </source>
</reference>
<dbReference type="Proteomes" id="UP001214553">
    <property type="component" value="Chromosome"/>
</dbReference>
<keyword evidence="5 8" id="KW-0812">Transmembrane</keyword>
<feature type="transmembrane region" description="Helical" evidence="8">
    <location>
        <begin position="79"/>
        <end position="99"/>
    </location>
</feature>
<feature type="transmembrane region" description="Helical" evidence="8">
    <location>
        <begin position="297"/>
        <end position="319"/>
    </location>
</feature>
<evidence type="ECO:0000256" key="6">
    <source>
        <dbReference type="ARBA" id="ARBA00022989"/>
    </source>
</evidence>
<dbReference type="Gene3D" id="1.10.3470.10">
    <property type="entry name" value="ABC transporter involved in vitamin B12 uptake, BtuC"/>
    <property type="match status" value="1"/>
</dbReference>
<protein>
    <submittedName>
        <fullName evidence="9">Iron ABC transporter permease</fullName>
    </submittedName>
</protein>
<feature type="transmembrane region" description="Helical" evidence="8">
    <location>
        <begin position="169"/>
        <end position="191"/>
    </location>
</feature>
<feature type="transmembrane region" description="Helical" evidence="8">
    <location>
        <begin position="271"/>
        <end position="290"/>
    </location>
</feature>